<evidence type="ECO:0000256" key="1">
    <source>
        <dbReference type="SAM" id="MobiDB-lite"/>
    </source>
</evidence>
<organism evidence="2">
    <name type="scientific">Oryza glumipatula</name>
    <dbReference type="NCBI Taxonomy" id="40148"/>
    <lineage>
        <taxon>Eukaryota</taxon>
        <taxon>Viridiplantae</taxon>
        <taxon>Streptophyta</taxon>
        <taxon>Embryophyta</taxon>
        <taxon>Tracheophyta</taxon>
        <taxon>Spermatophyta</taxon>
        <taxon>Magnoliopsida</taxon>
        <taxon>Liliopsida</taxon>
        <taxon>Poales</taxon>
        <taxon>Poaceae</taxon>
        <taxon>BOP clade</taxon>
        <taxon>Oryzoideae</taxon>
        <taxon>Oryzeae</taxon>
        <taxon>Oryzinae</taxon>
        <taxon>Oryza</taxon>
    </lineage>
</organism>
<keyword evidence="3" id="KW-1185">Reference proteome</keyword>
<reference evidence="2" key="2">
    <citation type="submission" date="2018-05" db="EMBL/GenBank/DDBJ databases">
        <title>OgluRS3 (Oryza glumaepatula Reference Sequence Version 3).</title>
        <authorList>
            <person name="Zhang J."/>
            <person name="Kudrna D."/>
            <person name="Lee S."/>
            <person name="Talag J."/>
            <person name="Welchert J."/>
            <person name="Wing R.A."/>
        </authorList>
    </citation>
    <scope>NUCLEOTIDE SEQUENCE [LARGE SCALE GENOMIC DNA]</scope>
</reference>
<accession>A0A0E0AHR7</accession>
<feature type="compositionally biased region" description="Low complexity" evidence="1">
    <location>
        <begin position="29"/>
        <end position="40"/>
    </location>
</feature>
<reference evidence="2" key="1">
    <citation type="submission" date="2015-04" db="UniProtKB">
        <authorList>
            <consortium name="EnsemblPlants"/>
        </authorList>
    </citation>
    <scope>IDENTIFICATION</scope>
</reference>
<sequence>MEEESWPAAAVEASLPSGSGAGQRRGRMGRPAAAPASRGGDAQQQEEAVPSVMTPQRLSMQHGHFSWAVARWRMAAARQRRGRLVAGAMPGLAEGGDLLGGGKALGTDRKVDAAGIDIDGDLETNNHIAIRKSLSVNPLKKTTFQLPNVYCIQSENNT</sequence>
<evidence type="ECO:0000313" key="2">
    <source>
        <dbReference type="EnsemblPlants" id="OGLUM07G08330.1"/>
    </source>
</evidence>
<protein>
    <submittedName>
        <fullName evidence="2">Uncharacterized protein</fullName>
    </submittedName>
</protein>
<dbReference type="Gramene" id="OGLUM07G08330.1">
    <property type="protein sequence ID" value="OGLUM07G08330.1"/>
    <property type="gene ID" value="OGLUM07G08330"/>
</dbReference>
<proteinExistence type="predicted"/>
<dbReference type="AlphaFoldDB" id="A0A0E0AHR7"/>
<feature type="region of interest" description="Disordered" evidence="1">
    <location>
        <begin position="1"/>
        <end position="50"/>
    </location>
</feature>
<dbReference type="EnsemblPlants" id="OGLUM07G08330.1">
    <property type="protein sequence ID" value="OGLUM07G08330.1"/>
    <property type="gene ID" value="OGLUM07G08330"/>
</dbReference>
<name>A0A0E0AHR7_9ORYZ</name>
<dbReference type="Proteomes" id="UP000026961">
    <property type="component" value="Chromosome 7"/>
</dbReference>
<evidence type="ECO:0000313" key="3">
    <source>
        <dbReference type="Proteomes" id="UP000026961"/>
    </source>
</evidence>
<dbReference type="HOGENOM" id="CLU_1672038_0_0_1"/>